<organism evidence="1 2">
    <name type="scientific">Porites lobata</name>
    <dbReference type="NCBI Taxonomy" id="104759"/>
    <lineage>
        <taxon>Eukaryota</taxon>
        <taxon>Metazoa</taxon>
        <taxon>Cnidaria</taxon>
        <taxon>Anthozoa</taxon>
        <taxon>Hexacorallia</taxon>
        <taxon>Scleractinia</taxon>
        <taxon>Fungiina</taxon>
        <taxon>Poritidae</taxon>
        <taxon>Porites</taxon>
    </lineage>
</organism>
<sequence>DKLVEEICKITQSKLNCQRLEYEIHFILCSCKIESSERKKIARKHRYGKQADRGIDFCIEQYKNKIRKGLCYICCVCNRLLYKRSVHIFGKSKYWGQKFFSVKSSFDGKQYVCKTCH</sequence>
<evidence type="ECO:0000313" key="2">
    <source>
        <dbReference type="Proteomes" id="UP001159405"/>
    </source>
</evidence>
<evidence type="ECO:0008006" key="3">
    <source>
        <dbReference type="Google" id="ProtNLM"/>
    </source>
</evidence>
<gene>
    <name evidence="1" type="ORF">PLOB_00025686</name>
</gene>
<evidence type="ECO:0000313" key="1">
    <source>
        <dbReference type="EMBL" id="CAH3117277.1"/>
    </source>
</evidence>
<proteinExistence type="predicted"/>
<dbReference type="Proteomes" id="UP001159405">
    <property type="component" value="Unassembled WGS sequence"/>
</dbReference>
<feature type="non-terminal residue" evidence="1">
    <location>
        <position position="117"/>
    </location>
</feature>
<name>A0ABN8NT11_9CNID</name>
<protein>
    <recommendedName>
        <fullName evidence="3">Recombination activating protein 1</fullName>
    </recommendedName>
</protein>
<reference evidence="1 2" key="1">
    <citation type="submission" date="2022-05" db="EMBL/GenBank/DDBJ databases">
        <authorList>
            <consortium name="Genoscope - CEA"/>
            <person name="William W."/>
        </authorList>
    </citation>
    <scope>NUCLEOTIDE SEQUENCE [LARGE SCALE GENOMIC DNA]</scope>
</reference>
<keyword evidence="2" id="KW-1185">Reference proteome</keyword>
<comment type="caution">
    <text evidence="1">The sequence shown here is derived from an EMBL/GenBank/DDBJ whole genome shotgun (WGS) entry which is preliminary data.</text>
</comment>
<accession>A0ABN8NT11</accession>
<feature type="non-terminal residue" evidence="1">
    <location>
        <position position="1"/>
    </location>
</feature>
<dbReference type="EMBL" id="CALNXK010000030">
    <property type="protein sequence ID" value="CAH3117277.1"/>
    <property type="molecule type" value="Genomic_DNA"/>
</dbReference>